<reference evidence="2 3" key="1">
    <citation type="journal article" date="2012" name="PLoS Pathog.">
        <title>Diverse lifestyles and strategies of plant pathogenesis encoded in the genomes of eighteen Dothideomycetes fungi.</title>
        <authorList>
            <person name="Ohm R.A."/>
            <person name="Feau N."/>
            <person name="Henrissat B."/>
            <person name="Schoch C.L."/>
            <person name="Horwitz B.A."/>
            <person name="Barry K.W."/>
            <person name="Condon B.J."/>
            <person name="Copeland A.C."/>
            <person name="Dhillon B."/>
            <person name="Glaser F."/>
            <person name="Hesse C.N."/>
            <person name="Kosti I."/>
            <person name="LaButti K."/>
            <person name="Lindquist E.A."/>
            <person name="Lucas S."/>
            <person name="Salamov A.A."/>
            <person name="Bradshaw R.E."/>
            <person name="Ciuffetti L."/>
            <person name="Hamelin R.C."/>
            <person name="Kema G.H.J."/>
            <person name="Lawrence C."/>
            <person name="Scott J.A."/>
            <person name="Spatafora J.W."/>
            <person name="Turgeon B.G."/>
            <person name="de Wit P.J.G.M."/>
            <person name="Zhong S."/>
            <person name="Goodwin S.B."/>
            <person name="Grigoriev I.V."/>
        </authorList>
    </citation>
    <scope>NUCLEOTIDE SEQUENCE [LARGE SCALE GENOMIC DNA]</scope>
    <source>
        <strain evidence="3">28A</strain>
    </source>
</reference>
<evidence type="ECO:0000313" key="2">
    <source>
        <dbReference type="EMBL" id="EOA80887.1"/>
    </source>
</evidence>
<evidence type="ECO:0000256" key="1">
    <source>
        <dbReference type="SAM" id="MobiDB-lite"/>
    </source>
</evidence>
<dbReference type="GeneID" id="19399768"/>
<evidence type="ECO:0000313" key="3">
    <source>
        <dbReference type="Proteomes" id="UP000016935"/>
    </source>
</evidence>
<reference evidence="2 3" key="2">
    <citation type="journal article" date="2013" name="PLoS Genet.">
        <title>Comparative genome structure, secondary metabolite, and effector coding capacity across Cochliobolus pathogens.</title>
        <authorList>
            <person name="Condon B.J."/>
            <person name="Leng Y."/>
            <person name="Wu D."/>
            <person name="Bushley K.E."/>
            <person name="Ohm R.A."/>
            <person name="Otillar R."/>
            <person name="Martin J."/>
            <person name="Schackwitz W."/>
            <person name="Grimwood J."/>
            <person name="MohdZainudin N."/>
            <person name="Xue C."/>
            <person name="Wang R."/>
            <person name="Manning V.A."/>
            <person name="Dhillon B."/>
            <person name="Tu Z.J."/>
            <person name="Steffenson B.J."/>
            <person name="Salamov A."/>
            <person name="Sun H."/>
            <person name="Lowry S."/>
            <person name="LaButti K."/>
            <person name="Han J."/>
            <person name="Copeland A."/>
            <person name="Lindquist E."/>
            <person name="Barry K."/>
            <person name="Schmutz J."/>
            <person name="Baker S.E."/>
            <person name="Ciuffetti L.M."/>
            <person name="Grigoriev I.V."/>
            <person name="Zhong S."/>
            <person name="Turgeon B.G."/>
        </authorList>
    </citation>
    <scope>NUCLEOTIDE SEQUENCE [LARGE SCALE GENOMIC DNA]</scope>
    <source>
        <strain evidence="3">28A</strain>
    </source>
</reference>
<dbReference type="Proteomes" id="UP000016935">
    <property type="component" value="Unassembled WGS sequence"/>
</dbReference>
<name>R0JX89_EXST2</name>
<protein>
    <submittedName>
        <fullName evidence="2">Uncharacterized protein</fullName>
    </submittedName>
</protein>
<accession>R0JX89</accession>
<proteinExistence type="predicted"/>
<dbReference type="AlphaFoldDB" id="R0JX89"/>
<dbReference type="EMBL" id="KB908877">
    <property type="protein sequence ID" value="EOA80887.1"/>
    <property type="molecule type" value="Genomic_DNA"/>
</dbReference>
<dbReference type="HOGENOM" id="CLU_2499285_0_0_1"/>
<dbReference type="RefSeq" id="XP_008031483.1">
    <property type="nucleotide sequence ID" value="XM_008033292.1"/>
</dbReference>
<sequence>MCHFFKPTYMWTSGSPTHPHYSLLFPFPHAHSHTDTRTRPWWAGLTYRIYGVHTAPEIIRPSPRAVSHSRTHPTSPTPAKQEQKAV</sequence>
<keyword evidence="3" id="KW-1185">Reference proteome</keyword>
<organism evidence="2 3">
    <name type="scientific">Exserohilum turcicum (strain 28A)</name>
    <name type="common">Northern leaf blight fungus</name>
    <name type="synonym">Setosphaeria turcica</name>
    <dbReference type="NCBI Taxonomy" id="671987"/>
    <lineage>
        <taxon>Eukaryota</taxon>
        <taxon>Fungi</taxon>
        <taxon>Dikarya</taxon>
        <taxon>Ascomycota</taxon>
        <taxon>Pezizomycotina</taxon>
        <taxon>Dothideomycetes</taxon>
        <taxon>Pleosporomycetidae</taxon>
        <taxon>Pleosporales</taxon>
        <taxon>Pleosporineae</taxon>
        <taxon>Pleosporaceae</taxon>
        <taxon>Exserohilum</taxon>
    </lineage>
</organism>
<feature type="region of interest" description="Disordered" evidence="1">
    <location>
        <begin position="60"/>
        <end position="86"/>
    </location>
</feature>
<gene>
    <name evidence="2" type="ORF">SETTUDRAFT_166313</name>
</gene>